<dbReference type="Pfam" id="PF02023">
    <property type="entry name" value="SCAN"/>
    <property type="match status" value="1"/>
</dbReference>
<evidence type="ECO:0000313" key="5">
    <source>
        <dbReference type="Proteomes" id="UP000515135"/>
    </source>
</evidence>
<organism evidence="5 6">
    <name type="scientific">Branchiostoma belcheri</name>
    <name type="common">Amphioxus</name>
    <dbReference type="NCBI Taxonomy" id="7741"/>
    <lineage>
        <taxon>Eukaryota</taxon>
        <taxon>Metazoa</taxon>
        <taxon>Chordata</taxon>
        <taxon>Cephalochordata</taxon>
        <taxon>Leptocardii</taxon>
        <taxon>Amphioxiformes</taxon>
        <taxon>Branchiostomatidae</taxon>
        <taxon>Branchiostoma</taxon>
    </lineage>
</organism>
<feature type="domain" description="CCHC-type" evidence="3">
    <location>
        <begin position="303"/>
        <end position="318"/>
    </location>
</feature>
<dbReference type="InterPro" id="IPR001878">
    <property type="entry name" value="Znf_CCHC"/>
</dbReference>
<sequence>MQRQQERLERHRVEKERQREGRGDRDRDRHRDRDRRRDREGRSGRDHNHRPQHMAIYQLQRSGQQSHMQPPLQPQQMRPSSGKDHSRIPQPMVVSQSQPVSQPVPQVAASPQVQQAAGLVRFARANHWAEDTWASLLSALLTGRALDVYSRLSDDDAQDYVKVKEAILKRYELTEDGFKKKFRSEVPQEGEVPDQYIVRLSSYLNRWIELSSTPKTYEGICDLVVQEQFLDLCPLDLSIHLRERKPKSLEEMGRMSDQYLTAHETSLAEGVRPRNSSRSEGEPGRKSGQGGSGEPGGGFRKTCYHCRETGHVKADCPSLGKGFSKKNVVAQSMFAQGADKPWDADGNLAEDSKYSSTGAVNGQQVQVYRDTGSSRTFVNKTLVPRKAYTEDAIKVRLANGAVDSVPTARVELEVD</sequence>
<evidence type="ECO:0000313" key="6">
    <source>
        <dbReference type="RefSeq" id="XP_019633436.1"/>
    </source>
</evidence>
<dbReference type="SMART" id="SM00343">
    <property type="entry name" value="ZnF_C2HC"/>
    <property type="match status" value="1"/>
</dbReference>
<dbReference type="InterPro" id="IPR003309">
    <property type="entry name" value="SCAN_dom"/>
</dbReference>
<feature type="compositionally biased region" description="Gly residues" evidence="2">
    <location>
        <begin position="287"/>
        <end position="298"/>
    </location>
</feature>
<dbReference type="OrthoDB" id="10051775at2759"/>
<dbReference type="Gene3D" id="4.10.60.10">
    <property type="entry name" value="Zinc finger, CCHC-type"/>
    <property type="match status" value="1"/>
</dbReference>
<dbReference type="Gene3D" id="1.10.4020.10">
    <property type="entry name" value="DNA breaking-rejoining enzymes"/>
    <property type="match status" value="1"/>
</dbReference>
<keyword evidence="1" id="KW-0479">Metal-binding</keyword>
<dbReference type="InterPro" id="IPR038269">
    <property type="entry name" value="SCAN_sf"/>
</dbReference>
<dbReference type="GO" id="GO:0003676">
    <property type="term" value="F:nucleic acid binding"/>
    <property type="evidence" value="ECO:0007669"/>
    <property type="project" value="InterPro"/>
</dbReference>
<keyword evidence="1" id="KW-0863">Zinc-finger</keyword>
<dbReference type="Pfam" id="PF00098">
    <property type="entry name" value="zf-CCHC"/>
    <property type="match status" value="1"/>
</dbReference>
<evidence type="ECO:0000259" key="3">
    <source>
        <dbReference type="PROSITE" id="PS50158"/>
    </source>
</evidence>
<keyword evidence="1" id="KW-0862">Zinc</keyword>
<dbReference type="PROSITE" id="PS50804">
    <property type="entry name" value="SCAN_BOX"/>
    <property type="match status" value="1"/>
</dbReference>
<evidence type="ECO:0000256" key="2">
    <source>
        <dbReference type="SAM" id="MobiDB-lite"/>
    </source>
</evidence>
<reference evidence="6" key="1">
    <citation type="submission" date="2025-08" db="UniProtKB">
        <authorList>
            <consortium name="RefSeq"/>
        </authorList>
    </citation>
    <scope>IDENTIFICATION</scope>
    <source>
        <tissue evidence="6">Gonad</tissue>
    </source>
</reference>
<dbReference type="PANTHER" id="PTHR46888">
    <property type="entry name" value="ZINC KNUCKLE DOMAINCONTAINING PROTEIN-RELATED"/>
    <property type="match status" value="1"/>
</dbReference>
<evidence type="ECO:0000256" key="1">
    <source>
        <dbReference type="PROSITE-ProRule" id="PRU00047"/>
    </source>
</evidence>
<dbReference type="InterPro" id="IPR036875">
    <property type="entry name" value="Znf_CCHC_sf"/>
</dbReference>
<dbReference type="PANTHER" id="PTHR46888:SF1">
    <property type="entry name" value="RIBONUCLEASE H"/>
    <property type="match status" value="1"/>
</dbReference>
<feature type="compositionally biased region" description="Low complexity" evidence="2">
    <location>
        <begin position="64"/>
        <end position="80"/>
    </location>
</feature>
<gene>
    <name evidence="6" type="primary">LOC109476860</name>
</gene>
<dbReference type="KEGG" id="bbel:109476860"/>
<dbReference type="AlphaFoldDB" id="A0A6P4ZV07"/>
<feature type="non-terminal residue" evidence="6">
    <location>
        <position position="415"/>
    </location>
</feature>
<feature type="region of interest" description="Disordered" evidence="2">
    <location>
        <begin position="1"/>
        <end position="95"/>
    </location>
</feature>
<dbReference type="SUPFAM" id="SSF47353">
    <property type="entry name" value="Retrovirus capsid dimerization domain-like"/>
    <property type="match status" value="1"/>
</dbReference>
<accession>A0A6P4ZV07</accession>
<dbReference type="Proteomes" id="UP000515135">
    <property type="component" value="Unplaced"/>
</dbReference>
<dbReference type="GO" id="GO:0008270">
    <property type="term" value="F:zinc ion binding"/>
    <property type="evidence" value="ECO:0007669"/>
    <property type="project" value="UniProtKB-KW"/>
</dbReference>
<evidence type="ECO:0000259" key="4">
    <source>
        <dbReference type="PROSITE" id="PS50804"/>
    </source>
</evidence>
<name>A0A6P4ZV07_BRABE</name>
<dbReference type="RefSeq" id="XP_019633436.1">
    <property type="nucleotide sequence ID" value="XM_019777877.1"/>
</dbReference>
<dbReference type="GeneID" id="109476860"/>
<feature type="region of interest" description="Disordered" evidence="2">
    <location>
        <begin position="264"/>
        <end position="298"/>
    </location>
</feature>
<feature type="domain" description="SCAN box" evidence="4">
    <location>
        <begin position="179"/>
        <end position="251"/>
    </location>
</feature>
<keyword evidence="5" id="KW-1185">Reference proteome</keyword>
<proteinExistence type="predicted"/>
<feature type="compositionally biased region" description="Basic and acidic residues" evidence="2">
    <location>
        <begin position="1"/>
        <end position="46"/>
    </location>
</feature>
<dbReference type="SUPFAM" id="SSF57756">
    <property type="entry name" value="Retrovirus zinc finger-like domains"/>
    <property type="match status" value="1"/>
</dbReference>
<protein>
    <submittedName>
        <fullName evidence="6">Uncharacterized protein LOC109476860</fullName>
    </submittedName>
</protein>
<dbReference type="PROSITE" id="PS50158">
    <property type="entry name" value="ZF_CCHC"/>
    <property type="match status" value="1"/>
</dbReference>